<accession>A0A8B7B2N6</accession>
<dbReference type="GO" id="GO:0003073">
    <property type="term" value="P:regulation of systemic arterial blood pressure"/>
    <property type="evidence" value="ECO:0007669"/>
    <property type="project" value="TreeGrafter"/>
</dbReference>
<proteinExistence type="inferred from homology"/>
<protein>
    <submittedName>
        <fullName evidence="9">Protein ADM2</fullName>
    </submittedName>
</protein>
<organism evidence="8 9">
    <name type="scientific">Orycteropus afer afer</name>
    <dbReference type="NCBI Taxonomy" id="1230840"/>
    <lineage>
        <taxon>Eukaryota</taxon>
        <taxon>Metazoa</taxon>
        <taxon>Chordata</taxon>
        <taxon>Craniata</taxon>
        <taxon>Vertebrata</taxon>
        <taxon>Euteleostomi</taxon>
        <taxon>Mammalia</taxon>
        <taxon>Eutheria</taxon>
        <taxon>Afrotheria</taxon>
        <taxon>Tubulidentata</taxon>
        <taxon>Orycteropodidae</taxon>
        <taxon>Orycteropus</taxon>
    </lineage>
</organism>
<dbReference type="PANTHER" id="PTHR23414:SF2">
    <property type="entry name" value="PROTEIN ADM2"/>
    <property type="match status" value="1"/>
</dbReference>
<dbReference type="RefSeq" id="XP_007952941.1">
    <property type="nucleotide sequence ID" value="XM_007954750.1"/>
</dbReference>
<keyword evidence="3" id="KW-0964">Secreted</keyword>
<comment type="subcellular location">
    <subcellularLocation>
        <location evidence="1">Secreted</location>
    </subcellularLocation>
</comment>
<dbReference type="PANTHER" id="PTHR23414">
    <property type="entry name" value="ADRENOMEDULLIN, ADM"/>
    <property type="match status" value="1"/>
</dbReference>
<evidence type="ECO:0000256" key="5">
    <source>
        <dbReference type="ARBA" id="ARBA00023157"/>
    </source>
</evidence>
<dbReference type="GO" id="GO:0007189">
    <property type="term" value="P:adenylate cyclase-activating G protein-coupled receptor signaling pathway"/>
    <property type="evidence" value="ECO:0007669"/>
    <property type="project" value="TreeGrafter"/>
</dbReference>
<feature type="region of interest" description="Disordered" evidence="6">
    <location>
        <begin position="23"/>
        <end position="105"/>
    </location>
</feature>
<keyword evidence="4 7" id="KW-0732">Signal</keyword>
<keyword evidence="8" id="KW-1185">Reference proteome</keyword>
<gene>
    <name evidence="9" type="primary">ADM2</name>
</gene>
<evidence type="ECO:0000313" key="9">
    <source>
        <dbReference type="RefSeq" id="XP_007952941.1"/>
    </source>
</evidence>
<keyword evidence="5" id="KW-1015">Disulfide bond</keyword>
<evidence type="ECO:0000256" key="6">
    <source>
        <dbReference type="SAM" id="MobiDB-lite"/>
    </source>
</evidence>
<dbReference type="InterPro" id="IPR051665">
    <property type="entry name" value="Adrenomedullin-reg_peptide"/>
</dbReference>
<dbReference type="GO" id="GO:0010460">
    <property type="term" value="P:positive regulation of heart rate"/>
    <property type="evidence" value="ECO:0007669"/>
    <property type="project" value="TreeGrafter"/>
</dbReference>
<dbReference type="CTD" id="79924"/>
<feature type="chain" id="PRO_5034225308" evidence="7">
    <location>
        <begin position="25"/>
        <end position="152"/>
    </location>
</feature>
<evidence type="ECO:0000313" key="8">
    <source>
        <dbReference type="Proteomes" id="UP000694850"/>
    </source>
</evidence>
<evidence type="ECO:0000256" key="1">
    <source>
        <dbReference type="ARBA" id="ARBA00004613"/>
    </source>
</evidence>
<reference evidence="9" key="1">
    <citation type="submission" date="2025-08" db="UniProtKB">
        <authorList>
            <consortium name="RefSeq"/>
        </authorList>
    </citation>
    <scope>IDENTIFICATION</scope>
</reference>
<evidence type="ECO:0000256" key="2">
    <source>
        <dbReference type="ARBA" id="ARBA00010575"/>
    </source>
</evidence>
<evidence type="ECO:0000256" key="3">
    <source>
        <dbReference type="ARBA" id="ARBA00022525"/>
    </source>
</evidence>
<dbReference type="GO" id="GO:0005576">
    <property type="term" value="C:extracellular region"/>
    <property type="evidence" value="ECO:0007669"/>
    <property type="project" value="UniProtKB-SubCell"/>
</dbReference>
<dbReference type="Proteomes" id="UP000694850">
    <property type="component" value="Unplaced"/>
</dbReference>
<dbReference type="GeneID" id="103208988"/>
<dbReference type="AlphaFoldDB" id="A0A8B7B2N6"/>
<evidence type="ECO:0000256" key="7">
    <source>
        <dbReference type="SAM" id="SignalP"/>
    </source>
</evidence>
<sequence length="152" mass="16505">MARLLALTFGCISLLHLQLPGALTRGLGGRPRPARPREPLARIPSSGPHHRHPTPQPVVEKLHLALQSPKGASLDPAMGQPLQHPSGHPTDRRPSGRRHPGPRRAGARLLRVGCMLGTCQVENLSHRLWQLVGQAGQRDLVPVDPRSPHSYG</sequence>
<feature type="signal peptide" evidence="7">
    <location>
        <begin position="1"/>
        <end position="24"/>
    </location>
</feature>
<feature type="compositionally biased region" description="Basic residues" evidence="6">
    <location>
        <begin position="95"/>
        <end position="105"/>
    </location>
</feature>
<evidence type="ECO:0000256" key="4">
    <source>
        <dbReference type="ARBA" id="ARBA00022729"/>
    </source>
</evidence>
<name>A0A8B7B2N6_ORYAF</name>
<dbReference type="OrthoDB" id="9907777at2759"/>
<comment type="similarity">
    <text evidence="2">Belongs to the adrenomedullin family.</text>
</comment>